<dbReference type="NCBIfam" id="TIGR02532">
    <property type="entry name" value="IV_pilin_GFxxxE"/>
    <property type="match status" value="1"/>
</dbReference>
<name>A0A5C8ZQJ7_9GAMM</name>
<gene>
    <name evidence="2" type="ORF">FVW59_15850</name>
</gene>
<keyword evidence="1" id="KW-0812">Transmembrane</keyword>
<keyword evidence="1" id="KW-1133">Transmembrane helix</keyword>
<dbReference type="OrthoDB" id="8481584at2"/>
<reference evidence="2 3" key="1">
    <citation type="submission" date="2019-08" db="EMBL/GenBank/DDBJ databases">
        <title>Parahaliea maris sp. nov., isolated from the surface seawater.</title>
        <authorList>
            <person name="Liu Y."/>
        </authorList>
    </citation>
    <scope>NUCLEOTIDE SEQUENCE [LARGE SCALE GENOMIC DNA]</scope>
    <source>
        <strain evidence="2 3">S2-26</strain>
    </source>
</reference>
<keyword evidence="1" id="KW-0472">Membrane</keyword>
<dbReference type="Proteomes" id="UP000321933">
    <property type="component" value="Unassembled WGS sequence"/>
</dbReference>
<dbReference type="RefSeq" id="WP_148065337.1">
    <property type="nucleotide sequence ID" value="NZ_VRYZ01000007.1"/>
</dbReference>
<proteinExistence type="predicted"/>
<dbReference type="InterPro" id="IPR045584">
    <property type="entry name" value="Pilin-like"/>
</dbReference>
<evidence type="ECO:0000256" key="1">
    <source>
        <dbReference type="SAM" id="Phobius"/>
    </source>
</evidence>
<accession>A0A5C8ZQJ7</accession>
<dbReference type="EMBL" id="VRYZ01000007">
    <property type="protein sequence ID" value="TXS90074.1"/>
    <property type="molecule type" value="Genomic_DNA"/>
</dbReference>
<comment type="caution">
    <text evidence="2">The sequence shown here is derived from an EMBL/GenBank/DDBJ whole genome shotgun (WGS) entry which is preliminary data.</text>
</comment>
<feature type="transmembrane region" description="Helical" evidence="1">
    <location>
        <begin position="20"/>
        <end position="42"/>
    </location>
</feature>
<dbReference type="PROSITE" id="PS00409">
    <property type="entry name" value="PROKAR_NTER_METHYL"/>
    <property type="match status" value="1"/>
</dbReference>
<dbReference type="AlphaFoldDB" id="A0A5C8ZQJ7"/>
<evidence type="ECO:0000313" key="3">
    <source>
        <dbReference type="Proteomes" id="UP000321933"/>
    </source>
</evidence>
<keyword evidence="3" id="KW-1185">Reference proteome</keyword>
<dbReference type="SUPFAM" id="SSF54523">
    <property type="entry name" value="Pili subunits"/>
    <property type="match status" value="1"/>
</dbReference>
<dbReference type="Pfam" id="PF07963">
    <property type="entry name" value="N_methyl"/>
    <property type="match status" value="1"/>
</dbReference>
<evidence type="ECO:0000313" key="2">
    <source>
        <dbReference type="EMBL" id="TXS90074.1"/>
    </source>
</evidence>
<organism evidence="2 3">
    <name type="scientific">Parahaliea aestuarii</name>
    <dbReference type="NCBI Taxonomy" id="1852021"/>
    <lineage>
        <taxon>Bacteria</taxon>
        <taxon>Pseudomonadati</taxon>
        <taxon>Pseudomonadota</taxon>
        <taxon>Gammaproteobacteria</taxon>
        <taxon>Cellvibrionales</taxon>
        <taxon>Halieaceae</taxon>
        <taxon>Parahaliea</taxon>
    </lineage>
</organism>
<sequence length="159" mass="17137">MWVTGVSTASTTSRRSGFTLLELVAALAIASIVVAVAVPASVRLYDSMRYREAVRDVIGLLVSARYRAITSGQPQNVEVVPRERLVRLGGQDVRLPEGFKLAVESASELNRQDTGIIRFYPEGGASGGGVDIESPRGRGISLRIDWLMGGVTQETYAAR</sequence>
<protein>
    <submittedName>
        <fullName evidence="2">Prepilin-type N-terminal cleavage/methylation domain-containing protein</fullName>
    </submittedName>
</protein>
<dbReference type="InterPro" id="IPR012902">
    <property type="entry name" value="N_methyl_site"/>
</dbReference>